<dbReference type="eggNOG" id="COG1234">
    <property type="taxonomic scope" value="Bacteria"/>
</dbReference>
<sequence>IDLAADADLFLCEASWTHAPSERPPDLHMSGIEAGEAATKANVRALAITHVAPWTDSAEILAEARSTFSGPVDLVRQGQVIDLA</sequence>
<dbReference type="InterPro" id="IPR036866">
    <property type="entry name" value="RibonucZ/Hydroxyglut_hydro"/>
</dbReference>
<evidence type="ECO:0000313" key="1">
    <source>
        <dbReference type="EMBL" id="GAA11159.1"/>
    </source>
</evidence>
<gene>
    <name evidence="1" type="ORF">GOALK_023_00010</name>
</gene>
<dbReference type="AlphaFoldDB" id="F9VRC0"/>
<dbReference type="STRING" id="1027371.GOALK_023_00010"/>
<dbReference type="Proteomes" id="UP000003558">
    <property type="component" value="Unassembled WGS sequence"/>
</dbReference>
<proteinExistence type="predicted"/>
<name>F9VRC0_9ACTN</name>
<accession>F9VRC0</accession>
<feature type="non-terminal residue" evidence="1">
    <location>
        <position position="1"/>
    </location>
</feature>
<organism evidence="1 2">
    <name type="scientific">Gordonia alkanivorans NBRC 16433</name>
    <dbReference type="NCBI Taxonomy" id="1027371"/>
    <lineage>
        <taxon>Bacteria</taxon>
        <taxon>Bacillati</taxon>
        <taxon>Actinomycetota</taxon>
        <taxon>Actinomycetes</taxon>
        <taxon>Mycobacteriales</taxon>
        <taxon>Gordoniaceae</taxon>
        <taxon>Gordonia</taxon>
    </lineage>
</organism>
<protein>
    <recommendedName>
        <fullName evidence="3">Metallo-beta-lactamase domain-containing protein</fullName>
    </recommendedName>
</protein>
<evidence type="ECO:0000313" key="2">
    <source>
        <dbReference type="Proteomes" id="UP000003558"/>
    </source>
</evidence>
<evidence type="ECO:0008006" key="3">
    <source>
        <dbReference type="Google" id="ProtNLM"/>
    </source>
</evidence>
<comment type="caution">
    <text evidence="1">The sequence shown here is derived from an EMBL/GenBank/DDBJ whole genome shotgun (WGS) entry which is preliminary data.</text>
</comment>
<dbReference type="RefSeq" id="WP_006357328.1">
    <property type="nucleotide sequence ID" value="NZ_BACI01000023.1"/>
</dbReference>
<dbReference type="EMBL" id="BACI01000023">
    <property type="protein sequence ID" value="GAA11159.1"/>
    <property type="molecule type" value="Genomic_DNA"/>
</dbReference>
<dbReference type="SUPFAM" id="SSF56281">
    <property type="entry name" value="Metallo-hydrolase/oxidoreductase"/>
    <property type="match status" value="1"/>
</dbReference>
<reference evidence="1 2" key="1">
    <citation type="submission" date="2011-05" db="EMBL/GenBank/DDBJ databases">
        <title>Whole genome shotgun sequence of Gordonia alkanivorans NBRC 16433.</title>
        <authorList>
            <person name="Hosoyama A."/>
            <person name="Nakamura S."/>
            <person name="Takarada H."/>
            <person name="Tsuchikane K."/>
            <person name="Yamazaki S."/>
            <person name="Fujita N."/>
        </authorList>
    </citation>
    <scope>NUCLEOTIDE SEQUENCE [LARGE SCALE GENOMIC DNA]</scope>
    <source>
        <strain evidence="1 2">NBRC 16433</strain>
    </source>
</reference>
<dbReference type="Gene3D" id="3.60.15.10">
    <property type="entry name" value="Ribonuclease Z/Hydroxyacylglutathione hydrolase-like"/>
    <property type="match status" value="1"/>
</dbReference>